<dbReference type="Gene3D" id="1.10.10.10">
    <property type="entry name" value="Winged helix-like DNA-binding domain superfamily/Winged helix DNA-binding domain"/>
    <property type="match status" value="1"/>
</dbReference>
<keyword evidence="9" id="KW-1185">Reference proteome</keyword>
<name>A0A517ZEE6_9PLAN</name>
<dbReference type="Pfam" id="PF08281">
    <property type="entry name" value="Sigma70_r4_2"/>
    <property type="match status" value="1"/>
</dbReference>
<dbReference type="InterPro" id="IPR013325">
    <property type="entry name" value="RNA_pol_sigma_r2"/>
</dbReference>
<sequence>MTATEKIWSQLSDDLRRFIRRRVTAEDVADDLLQETFLRIHRNVGKLRETDRLAAWVYQIARNVIHDHYRRNTRDVSLKDMDVAEDRDGIEQLRAGASVWLEELIDQLSPTYQEAVRLSEIEGMPQHEVAGRLGLSVSGAKSRIQRGRIQLRDALDQCCAFQFDRQGNVIDCDPKPGRSVCNGCSDLELPPPS</sequence>
<evidence type="ECO:0000313" key="9">
    <source>
        <dbReference type="Proteomes" id="UP000320496"/>
    </source>
</evidence>
<dbReference type="GO" id="GO:0016987">
    <property type="term" value="F:sigma factor activity"/>
    <property type="evidence" value="ECO:0007669"/>
    <property type="project" value="UniProtKB-KW"/>
</dbReference>
<dbReference type="OrthoDB" id="9784984at2"/>
<dbReference type="GO" id="GO:0003677">
    <property type="term" value="F:DNA binding"/>
    <property type="evidence" value="ECO:0007669"/>
    <property type="project" value="InterPro"/>
</dbReference>
<dbReference type="Pfam" id="PF04542">
    <property type="entry name" value="Sigma70_r2"/>
    <property type="match status" value="1"/>
</dbReference>
<dbReference type="InterPro" id="IPR039425">
    <property type="entry name" value="RNA_pol_sigma-70-like"/>
</dbReference>
<reference evidence="8 9" key="1">
    <citation type="submission" date="2019-02" db="EMBL/GenBank/DDBJ databases">
        <title>Deep-cultivation of Planctomycetes and their phenomic and genomic characterization uncovers novel biology.</title>
        <authorList>
            <person name="Wiegand S."/>
            <person name="Jogler M."/>
            <person name="Boedeker C."/>
            <person name="Pinto D."/>
            <person name="Vollmers J."/>
            <person name="Rivas-Marin E."/>
            <person name="Kohn T."/>
            <person name="Peeters S.H."/>
            <person name="Heuer A."/>
            <person name="Rast P."/>
            <person name="Oberbeckmann S."/>
            <person name="Bunk B."/>
            <person name="Jeske O."/>
            <person name="Meyerdierks A."/>
            <person name="Storesund J.E."/>
            <person name="Kallscheuer N."/>
            <person name="Luecker S."/>
            <person name="Lage O.M."/>
            <person name="Pohl T."/>
            <person name="Merkel B.J."/>
            <person name="Hornburger P."/>
            <person name="Mueller R.-W."/>
            <person name="Bruemmer F."/>
            <person name="Labrenz M."/>
            <person name="Spormann A.M."/>
            <person name="Op den Camp H."/>
            <person name="Overmann J."/>
            <person name="Amann R."/>
            <person name="Jetten M.S.M."/>
            <person name="Mascher T."/>
            <person name="Medema M.H."/>
            <person name="Devos D.P."/>
            <person name="Kaster A.-K."/>
            <person name="Ovreas L."/>
            <person name="Rohde M."/>
            <person name="Galperin M.Y."/>
            <person name="Jogler C."/>
        </authorList>
    </citation>
    <scope>NUCLEOTIDE SEQUENCE [LARGE SCALE GENOMIC DNA]</scope>
    <source>
        <strain evidence="8 9">Mal4</strain>
    </source>
</reference>
<dbReference type="InterPro" id="IPR014304">
    <property type="entry name" value="RNA_pol_sigma-Z"/>
</dbReference>
<dbReference type="EMBL" id="CP036275">
    <property type="protein sequence ID" value="QDU40840.1"/>
    <property type="molecule type" value="Genomic_DNA"/>
</dbReference>
<dbReference type="KEGG" id="mri:Mal4_52030"/>
<evidence type="ECO:0000313" key="8">
    <source>
        <dbReference type="EMBL" id="QDU40840.1"/>
    </source>
</evidence>
<evidence type="ECO:0000256" key="1">
    <source>
        <dbReference type="ARBA" id="ARBA00010641"/>
    </source>
</evidence>
<dbReference type="SUPFAM" id="SSF88946">
    <property type="entry name" value="Sigma2 domain of RNA polymerase sigma factors"/>
    <property type="match status" value="1"/>
</dbReference>
<gene>
    <name evidence="8" type="primary">sigE_3</name>
    <name evidence="8" type="ORF">Mal4_52030</name>
</gene>
<evidence type="ECO:0000259" key="6">
    <source>
        <dbReference type="Pfam" id="PF04542"/>
    </source>
</evidence>
<protein>
    <recommendedName>
        <fullName evidence="5">RNA polymerase sigma factor SigZ</fullName>
    </recommendedName>
</protein>
<evidence type="ECO:0000256" key="4">
    <source>
        <dbReference type="ARBA" id="ARBA00023163"/>
    </source>
</evidence>
<evidence type="ECO:0000256" key="3">
    <source>
        <dbReference type="ARBA" id="ARBA00023082"/>
    </source>
</evidence>
<keyword evidence="4" id="KW-0804">Transcription</keyword>
<dbReference type="InterPro" id="IPR013324">
    <property type="entry name" value="RNA_pol_sigma_r3/r4-like"/>
</dbReference>
<organism evidence="8 9">
    <name type="scientific">Maioricimonas rarisocia</name>
    <dbReference type="NCBI Taxonomy" id="2528026"/>
    <lineage>
        <taxon>Bacteria</taxon>
        <taxon>Pseudomonadati</taxon>
        <taxon>Planctomycetota</taxon>
        <taxon>Planctomycetia</taxon>
        <taxon>Planctomycetales</taxon>
        <taxon>Planctomycetaceae</taxon>
        <taxon>Maioricimonas</taxon>
    </lineage>
</organism>
<keyword evidence="3" id="KW-0731">Sigma factor</keyword>
<dbReference type="Proteomes" id="UP000320496">
    <property type="component" value="Chromosome"/>
</dbReference>
<dbReference type="NCBIfam" id="TIGR02937">
    <property type="entry name" value="sigma70-ECF"/>
    <property type="match status" value="1"/>
</dbReference>
<dbReference type="NCBIfam" id="TIGR02959">
    <property type="entry name" value="SigZ"/>
    <property type="match status" value="1"/>
</dbReference>
<dbReference type="RefSeq" id="WP_145372088.1">
    <property type="nucleotide sequence ID" value="NZ_CP036275.1"/>
</dbReference>
<dbReference type="PANTHER" id="PTHR43133:SF62">
    <property type="entry name" value="RNA POLYMERASE SIGMA FACTOR SIGZ"/>
    <property type="match status" value="1"/>
</dbReference>
<evidence type="ECO:0000259" key="7">
    <source>
        <dbReference type="Pfam" id="PF08281"/>
    </source>
</evidence>
<comment type="similarity">
    <text evidence="1">Belongs to the sigma-70 factor family. ECF subfamily.</text>
</comment>
<dbReference type="InterPro" id="IPR014284">
    <property type="entry name" value="RNA_pol_sigma-70_dom"/>
</dbReference>
<dbReference type="InterPro" id="IPR013249">
    <property type="entry name" value="RNA_pol_sigma70_r4_t2"/>
</dbReference>
<feature type="domain" description="RNA polymerase sigma factor 70 region 4 type 2" evidence="7">
    <location>
        <begin position="100"/>
        <end position="151"/>
    </location>
</feature>
<dbReference type="InterPro" id="IPR036388">
    <property type="entry name" value="WH-like_DNA-bd_sf"/>
</dbReference>
<dbReference type="InterPro" id="IPR007627">
    <property type="entry name" value="RNA_pol_sigma70_r2"/>
</dbReference>
<proteinExistence type="inferred from homology"/>
<evidence type="ECO:0000256" key="2">
    <source>
        <dbReference type="ARBA" id="ARBA00023015"/>
    </source>
</evidence>
<dbReference type="AlphaFoldDB" id="A0A517ZEE6"/>
<dbReference type="CDD" id="cd06171">
    <property type="entry name" value="Sigma70_r4"/>
    <property type="match status" value="1"/>
</dbReference>
<accession>A0A517ZEE6</accession>
<keyword evidence="2" id="KW-0805">Transcription regulation</keyword>
<dbReference type="Gene3D" id="1.10.1740.10">
    <property type="match status" value="1"/>
</dbReference>
<dbReference type="PANTHER" id="PTHR43133">
    <property type="entry name" value="RNA POLYMERASE ECF-TYPE SIGMA FACTO"/>
    <property type="match status" value="1"/>
</dbReference>
<dbReference type="SUPFAM" id="SSF88659">
    <property type="entry name" value="Sigma3 and sigma4 domains of RNA polymerase sigma factors"/>
    <property type="match status" value="1"/>
</dbReference>
<evidence type="ECO:0000256" key="5">
    <source>
        <dbReference type="NCBIfam" id="TIGR02959"/>
    </source>
</evidence>
<dbReference type="GO" id="GO:0006352">
    <property type="term" value="P:DNA-templated transcription initiation"/>
    <property type="evidence" value="ECO:0007669"/>
    <property type="project" value="InterPro"/>
</dbReference>
<feature type="domain" description="RNA polymerase sigma-70 region 2" evidence="6">
    <location>
        <begin position="10"/>
        <end position="74"/>
    </location>
</feature>